<protein>
    <submittedName>
        <fullName evidence="1">Uncharacterized protein</fullName>
    </submittedName>
</protein>
<evidence type="ECO:0000313" key="1">
    <source>
        <dbReference type="EMBL" id="AWP16870.1"/>
    </source>
</evidence>
<accession>A0A2U9CLE7</accession>
<dbReference type="EMBL" id="CP026259">
    <property type="protein sequence ID" value="AWP16870.1"/>
    <property type="molecule type" value="Genomic_DNA"/>
</dbReference>
<reference evidence="1 2" key="1">
    <citation type="submission" date="2017-12" db="EMBL/GenBank/DDBJ databases">
        <title>Integrating genomic resources of turbot (Scophthalmus maximus) in depth evaluation of genetic and physical mapping variation across individuals.</title>
        <authorList>
            <person name="Martinez P."/>
        </authorList>
    </citation>
    <scope>NUCLEOTIDE SEQUENCE [LARGE SCALE GENOMIC DNA]</scope>
</reference>
<evidence type="ECO:0000313" key="2">
    <source>
        <dbReference type="Proteomes" id="UP000246464"/>
    </source>
</evidence>
<dbReference type="Proteomes" id="UP000246464">
    <property type="component" value="Chromosome 17"/>
</dbReference>
<organism evidence="1 2">
    <name type="scientific">Scophthalmus maximus</name>
    <name type="common">Turbot</name>
    <name type="synonym">Psetta maxima</name>
    <dbReference type="NCBI Taxonomy" id="52904"/>
    <lineage>
        <taxon>Eukaryota</taxon>
        <taxon>Metazoa</taxon>
        <taxon>Chordata</taxon>
        <taxon>Craniata</taxon>
        <taxon>Vertebrata</taxon>
        <taxon>Euteleostomi</taxon>
        <taxon>Actinopterygii</taxon>
        <taxon>Neopterygii</taxon>
        <taxon>Teleostei</taxon>
        <taxon>Neoteleostei</taxon>
        <taxon>Acanthomorphata</taxon>
        <taxon>Carangaria</taxon>
        <taxon>Pleuronectiformes</taxon>
        <taxon>Pleuronectoidei</taxon>
        <taxon>Scophthalmidae</taxon>
        <taxon>Scophthalmus</taxon>
    </lineage>
</organism>
<keyword evidence="2" id="KW-1185">Reference proteome</keyword>
<gene>
    <name evidence="1" type="ORF">SMAX5B_016937</name>
</gene>
<proteinExistence type="predicted"/>
<sequence>MFGHQLINCEHCVLTGSPCEHVTLSPGRESARQSCGTRWDPGLTQTAATWISTVDLLVPVTPVGVSQSSRCVLEQCLVWCAEREKLNCIGLSATMVCLKRIMVHPPWGALAAVTAGYGEHRQPGDVTRENQRYIETNTLITQWDLFLVSECLPLEVLEQMTLDIWS</sequence>
<dbReference type="AlphaFoldDB" id="A0A2U9CLE7"/>
<name>A0A2U9CLE7_SCOMX</name>